<dbReference type="EMBL" id="JANBQF010001449">
    <property type="protein sequence ID" value="KAJ1997206.1"/>
    <property type="molecule type" value="Genomic_DNA"/>
</dbReference>
<accession>A0A9W8EC39</accession>
<dbReference type="PANTHER" id="PTHR15237:SF0">
    <property type="entry name" value="CELL CYCLE CHECKPOINT CONTROL PROTEIN"/>
    <property type="match status" value="1"/>
</dbReference>
<dbReference type="GO" id="GO:0071479">
    <property type="term" value="P:cellular response to ionizing radiation"/>
    <property type="evidence" value="ECO:0007669"/>
    <property type="project" value="TreeGrafter"/>
</dbReference>
<evidence type="ECO:0000313" key="2">
    <source>
        <dbReference type="Proteomes" id="UP001150907"/>
    </source>
</evidence>
<dbReference type="AlphaFoldDB" id="A0A9W8EC39"/>
<dbReference type="GO" id="GO:0031573">
    <property type="term" value="P:mitotic intra-S DNA damage checkpoint signaling"/>
    <property type="evidence" value="ECO:0007669"/>
    <property type="project" value="TreeGrafter"/>
</dbReference>
<keyword evidence="2" id="KW-1185">Reference proteome</keyword>
<evidence type="ECO:0000313" key="1">
    <source>
        <dbReference type="EMBL" id="KAJ1997206.1"/>
    </source>
</evidence>
<dbReference type="GO" id="GO:0030896">
    <property type="term" value="C:checkpoint clamp complex"/>
    <property type="evidence" value="ECO:0007669"/>
    <property type="project" value="InterPro"/>
</dbReference>
<comment type="caution">
    <text evidence="1">The sequence shown here is derived from an EMBL/GenBank/DDBJ whole genome shotgun (WGS) entry which is preliminary data.</text>
</comment>
<name>A0A9W8EC39_9FUNG</name>
<feature type="non-terminal residue" evidence="1">
    <location>
        <position position="185"/>
    </location>
</feature>
<dbReference type="Gene3D" id="3.70.10.10">
    <property type="match status" value="1"/>
</dbReference>
<dbReference type="Proteomes" id="UP001150907">
    <property type="component" value="Unassembled WGS sequence"/>
</dbReference>
<protein>
    <submittedName>
        <fullName evidence="1">Uncharacterized protein</fullName>
    </submittedName>
</protein>
<dbReference type="InterPro" id="IPR007268">
    <property type="entry name" value="Rad9/Ddc1"/>
</dbReference>
<proteinExistence type="predicted"/>
<dbReference type="InterPro" id="IPR046938">
    <property type="entry name" value="DNA_clamp_sf"/>
</dbReference>
<sequence length="185" mass="20963">MEAEVPASSLKTFYRALQCLGSIGEDIWVEARADRLELMGKNAAQSAYAKITFPAAFFDAYDAGGADDTAFRCRVQARQLAGIFRARTHAVERCVLRIEQSAEPVRVGGGSARQGECRLVVHMEYQQRVCRTHRLFYEVCETFHSTYDRRDCKGRWRVPAAHAAAWVAHFARRAEELTLRMTQTD</sequence>
<dbReference type="SUPFAM" id="SSF55979">
    <property type="entry name" value="DNA clamp"/>
    <property type="match status" value="1"/>
</dbReference>
<gene>
    <name evidence="1" type="ORF">H4R26_005915</name>
</gene>
<dbReference type="Pfam" id="PF04139">
    <property type="entry name" value="Rad9"/>
    <property type="match status" value="1"/>
</dbReference>
<dbReference type="OrthoDB" id="60092at2759"/>
<dbReference type="GO" id="GO:0000076">
    <property type="term" value="P:DNA replication checkpoint signaling"/>
    <property type="evidence" value="ECO:0007669"/>
    <property type="project" value="TreeGrafter"/>
</dbReference>
<dbReference type="GO" id="GO:0006281">
    <property type="term" value="P:DNA repair"/>
    <property type="evidence" value="ECO:0007669"/>
    <property type="project" value="TreeGrafter"/>
</dbReference>
<reference evidence="1" key="1">
    <citation type="submission" date="2022-07" db="EMBL/GenBank/DDBJ databases">
        <title>Phylogenomic reconstructions and comparative analyses of Kickxellomycotina fungi.</title>
        <authorList>
            <person name="Reynolds N.K."/>
            <person name="Stajich J.E."/>
            <person name="Barry K."/>
            <person name="Grigoriev I.V."/>
            <person name="Crous P."/>
            <person name="Smith M.E."/>
        </authorList>
    </citation>
    <scope>NUCLEOTIDE SEQUENCE</scope>
    <source>
        <strain evidence="1">IMI 214461</strain>
    </source>
</reference>
<organism evidence="1 2">
    <name type="scientific">Coemansia thaxteri</name>
    <dbReference type="NCBI Taxonomy" id="2663907"/>
    <lineage>
        <taxon>Eukaryota</taxon>
        <taxon>Fungi</taxon>
        <taxon>Fungi incertae sedis</taxon>
        <taxon>Zoopagomycota</taxon>
        <taxon>Kickxellomycotina</taxon>
        <taxon>Kickxellomycetes</taxon>
        <taxon>Kickxellales</taxon>
        <taxon>Kickxellaceae</taxon>
        <taxon>Coemansia</taxon>
    </lineage>
</organism>
<dbReference type="PANTHER" id="PTHR15237">
    <property type="entry name" value="DNA REPAIR PROTEIN RAD9"/>
    <property type="match status" value="1"/>
</dbReference>